<sequence>MKKEVIYFTAKPNKTITVHKGIFKMKSEKDLKNQLQKKYGTSHEKFLCIFDIN</sequence>
<accession>A0AAW7QBS4</accession>
<dbReference type="EMBL" id="JAQJJG010000008">
    <property type="protein sequence ID" value="MDN5123872.1"/>
    <property type="molecule type" value="Genomic_DNA"/>
</dbReference>
<name>A0AAW7QBS4_9BACT</name>
<dbReference type="RefSeq" id="WP_155400747.1">
    <property type="nucleotide sequence ID" value="NZ_JAQJJF010000006.1"/>
</dbReference>
<reference evidence="1" key="2">
    <citation type="submission" date="2023-01" db="EMBL/GenBank/DDBJ databases">
        <authorList>
            <person name="Uljanovas D."/>
        </authorList>
    </citation>
    <scope>NUCLEOTIDE SEQUENCE</scope>
    <source>
        <strain evidence="1">S41</strain>
    </source>
</reference>
<gene>
    <name evidence="1" type="ORF">PJV93_08115</name>
</gene>
<proteinExistence type="predicted"/>
<evidence type="ECO:0000313" key="1">
    <source>
        <dbReference type="EMBL" id="MDN5123872.1"/>
    </source>
</evidence>
<comment type="caution">
    <text evidence="1">The sequence shown here is derived from an EMBL/GenBank/DDBJ whole genome shotgun (WGS) entry which is preliminary data.</text>
</comment>
<reference evidence="1" key="1">
    <citation type="journal article" date="2023" name="Microorganisms">
        <title>Genomic Characterization of Arcobacter butzleri Strains Isolated from Various Sources in Lithuania.</title>
        <authorList>
            <person name="Uljanovas D."/>
            <person name="Golz G."/>
            <person name="Fleischmann S."/>
            <person name="Kudirkiene E."/>
            <person name="Kasetiene N."/>
            <person name="Grineviciene A."/>
            <person name="Tamuleviciene E."/>
            <person name="Aksomaitiene J."/>
            <person name="Alter T."/>
            <person name="Malakauskas M."/>
        </authorList>
    </citation>
    <scope>NUCLEOTIDE SEQUENCE</scope>
    <source>
        <strain evidence="1">S41</strain>
    </source>
</reference>
<dbReference type="Proteomes" id="UP001170364">
    <property type="component" value="Unassembled WGS sequence"/>
</dbReference>
<organism evidence="1 2">
    <name type="scientific">Aliarcobacter butzleri</name>
    <dbReference type="NCBI Taxonomy" id="28197"/>
    <lineage>
        <taxon>Bacteria</taxon>
        <taxon>Pseudomonadati</taxon>
        <taxon>Campylobacterota</taxon>
        <taxon>Epsilonproteobacteria</taxon>
        <taxon>Campylobacterales</taxon>
        <taxon>Arcobacteraceae</taxon>
        <taxon>Aliarcobacter</taxon>
    </lineage>
</organism>
<evidence type="ECO:0000313" key="2">
    <source>
        <dbReference type="Proteomes" id="UP001170364"/>
    </source>
</evidence>
<dbReference type="AlphaFoldDB" id="A0AAW7QBS4"/>
<protein>
    <submittedName>
        <fullName evidence="1">Uncharacterized protein</fullName>
    </submittedName>
</protein>